<dbReference type="RefSeq" id="WP_101578397.1">
    <property type="nucleotide sequence ID" value="NZ_PGVA01000041.1"/>
</dbReference>
<dbReference type="EMBL" id="PGVA01000041">
    <property type="protein sequence ID" value="PLR81024.1"/>
    <property type="molecule type" value="Genomic_DNA"/>
</dbReference>
<dbReference type="Proteomes" id="UP000235114">
    <property type="component" value="Unassembled WGS sequence"/>
</dbReference>
<evidence type="ECO:0000313" key="3">
    <source>
        <dbReference type="Proteomes" id="UP000234951"/>
    </source>
</evidence>
<sequence length="81" mass="9383">MNTPYRCPSCRTNRSRFNIIEQVPHSVKKHPQTGQILEEYTSETLSPFHTPYKGPLYKVQCAICGLIQDEQPFIQFGQNQL</sequence>
<keyword evidence="4" id="KW-1185">Reference proteome</keyword>
<reference evidence="2 4" key="2">
    <citation type="submission" date="2017-12" db="EMBL/GenBank/DDBJ databases">
        <title>Comparative Functional Genomics of Dry Heat Resistant strains isolated from the Viking Spacecraft.</title>
        <authorList>
            <person name="Seuylemezian A."/>
            <person name="Cooper K."/>
            <person name="Vaishampayan P."/>
        </authorList>
    </citation>
    <scope>NUCLEOTIDE SEQUENCE [LARGE SCALE GENOMIC DNA]</scope>
    <source>
        <strain evidence="2 4">ATCC 29669</strain>
    </source>
</reference>
<gene>
    <name evidence="1" type="ORF">CU635_16045</name>
    <name evidence="2" type="ORF">CVD25_06905</name>
</gene>
<name>A0A2N5GIZ3_9BACI</name>
<dbReference type="AlphaFoldDB" id="A0A2N5GIZ3"/>
<evidence type="ECO:0000313" key="4">
    <source>
        <dbReference type="Proteomes" id="UP000235114"/>
    </source>
</evidence>
<comment type="caution">
    <text evidence="1">The sequence shown here is derived from an EMBL/GenBank/DDBJ whole genome shotgun (WGS) entry which is preliminary data.</text>
</comment>
<evidence type="ECO:0000313" key="2">
    <source>
        <dbReference type="EMBL" id="PLR99000.1"/>
    </source>
</evidence>
<evidence type="ECO:0000313" key="1">
    <source>
        <dbReference type="EMBL" id="PLR81024.1"/>
    </source>
</evidence>
<proteinExistence type="predicted"/>
<reference evidence="1 3" key="1">
    <citation type="submission" date="2017-11" db="EMBL/GenBank/DDBJ databases">
        <title>Comparitive Functional Genomics of Dry Heat Resistant strains isolated from the Viking Spacecraft.</title>
        <authorList>
            <person name="Seuylemezian A."/>
            <person name="Cooper K."/>
            <person name="Vaishampayan P."/>
        </authorList>
    </citation>
    <scope>NUCLEOTIDE SEQUENCE [LARGE SCALE GENOMIC DNA]</scope>
    <source>
        <strain evidence="1 3">M4.6</strain>
    </source>
</reference>
<dbReference type="Proteomes" id="UP000234951">
    <property type="component" value="Unassembled WGS sequence"/>
</dbReference>
<dbReference type="OrthoDB" id="2382008at2"/>
<dbReference type="EMBL" id="PGVD01000019">
    <property type="protein sequence ID" value="PLR99000.1"/>
    <property type="molecule type" value="Genomic_DNA"/>
</dbReference>
<accession>A0A2N5GIZ3</accession>
<protein>
    <submittedName>
        <fullName evidence="1">DNA alkylation repair protein</fullName>
    </submittedName>
</protein>
<organism evidence="1 3">
    <name type="scientific">Bacillus canaveralius</name>
    <dbReference type="NCBI Taxonomy" id="1403243"/>
    <lineage>
        <taxon>Bacteria</taxon>
        <taxon>Bacillati</taxon>
        <taxon>Bacillota</taxon>
        <taxon>Bacilli</taxon>
        <taxon>Bacillales</taxon>
        <taxon>Bacillaceae</taxon>
        <taxon>Bacillus</taxon>
    </lineage>
</organism>